<dbReference type="GeneID" id="56906431"/>
<reference evidence="2 3" key="1">
    <citation type="journal article" date="2015" name="Appl. Microbiol. Biotechnol.">
        <title>The consequence of an additional NADH dehydrogenase paralog on the growth of Gluconobacter oxydans DSM3504.</title>
        <authorList>
            <person name="Kostner D."/>
            <person name="Luchterhand B."/>
            <person name="Junker A."/>
            <person name="Volland S."/>
            <person name="Daniel R."/>
            <person name="Buchs J."/>
            <person name="Liebl W."/>
            <person name="Ehrenreich A."/>
        </authorList>
    </citation>
    <scope>NUCLEOTIDE SEQUENCE [LARGE SCALE GENOMIC DNA]</scope>
    <source>
        <strain evidence="2">DSM 3504</strain>
    </source>
</reference>
<dbReference type="InterPro" id="IPR024651">
    <property type="entry name" value="FAD-SLDH_ssu"/>
</dbReference>
<evidence type="ECO:0000313" key="3">
    <source>
        <dbReference type="Proteomes" id="UP000031656"/>
    </source>
</evidence>
<dbReference type="Proteomes" id="UP000031656">
    <property type="component" value="Chromosome"/>
</dbReference>
<protein>
    <submittedName>
        <fullName evidence="2">Putative membrane bound FAD-containing D-sorbitol dehydrogenase</fullName>
    </submittedName>
</protein>
<evidence type="ECO:0000313" key="2">
    <source>
        <dbReference type="EMBL" id="AHK72076.1"/>
    </source>
</evidence>
<sequence length="205" mass="22364">MTKDRHCPLVDLHVSSPNAMRLNRLMRMSRRDTLMTGMAGMGVLAAGNVVAAEPATGADPELERFMKVSTRLTDRPSLDPRIGKALYERILQSGPERKAQLSKLADLLDGGTYESASAFAKAAEQADPAFKDVIHDLMTGWYRGVADGKVVVYRSALMFDITKDAIYPKTYAAGGPFYWTTQPPEVDKPTGAPALSPSKFDVEPT</sequence>
<dbReference type="AlphaFoldDB" id="A0A067Z4T0"/>
<dbReference type="RefSeq" id="WP_041112275.1">
    <property type="nucleotide sequence ID" value="NZ_CP004373.1"/>
</dbReference>
<dbReference type="HOGENOM" id="CLU_098949_0_0_5"/>
<name>A0A067Z4T0_GLUOY</name>
<gene>
    <name evidence="2" type="ORF">GLS_c22050</name>
</gene>
<accession>A0A067Z4T0</accession>
<feature type="region of interest" description="Disordered" evidence="1">
    <location>
        <begin position="182"/>
        <end position="205"/>
    </location>
</feature>
<dbReference type="EMBL" id="CP004373">
    <property type="protein sequence ID" value="AHK72076.1"/>
    <property type="molecule type" value="Genomic_DNA"/>
</dbReference>
<dbReference type="KEGG" id="goy:GLS_c22050"/>
<dbReference type="Pfam" id="PF12318">
    <property type="entry name" value="FAD-SLDH"/>
    <property type="match status" value="1"/>
</dbReference>
<organism evidence="2 3">
    <name type="scientific">Gluconobacter oxydans DSM 3504</name>
    <dbReference type="NCBI Taxonomy" id="1288313"/>
    <lineage>
        <taxon>Bacteria</taxon>
        <taxon>Pseudomonadati</taxon>
        <taxon>Pseudomonadota</taxon>
        <taxon>Alphaproteobacteria</taxon>
        <taxon>Acetobacterales</taxon>
        <taxon>Acetobacteraceae</taxon>
        <taxon>Gluconobacter</taxon>
    </lineage>
</organism>
<evidence type="ECO:0000256" key="1">
    <source>
        <dbReference type="SAM" id="MobiDB-lite"/>
    </source>
</evidence>
<proteinExistence type="predicted"/>